<keyword evidence="3 5" id="KW-0067">ATP-binding</keyword>
<dbReference type="EMBL" id="QOVW01000079">
    <property type="protein sequence ID" value="RDB35653.1"/>
    <property type="molecule type" value="Genomic_DNA"/>
</dbReference>
<dbReference type="InterPro" id="IPR003593">
    <property type="entry name" value="AAA+_ATPase"/>
</dbReference>
<dbReference type="PROSITE" id="PS50893">
    <property type="entry name" value="ABC_TRANSPORTER_2"/>
    <property type="match status" value="1"/>
</dbReference>
<dbReference type="InterPro" id="IPR050319">
    <property type="entry name" value="ABC_transp_ATP-bind"/>
</dbReference>
<dbReference type="PROSITE" id="PS00211">
    <property type="entry name" value="ABC_TRANSPORTER_1"/>
    <property type="match status" value="1"/>
</dbReference>
<proteinExistence type="predicted"/>
<dbReference type="GO" id="GO:0005524">
    <property type="term" value="F:ATP binding"/>
    <property type="evidence" value="ECO:0007669"/>
    <property type="project" value="UniProtKB-KW"/>
</dbReference>
<keyword evidence="6" id="KW-1185">Reference proteome</keyword>
<name>A0A369KV76_9BACT</name>
<dbReference type="SUPFAM" id="SSF52540">
    <property type="entry name" value="P-loop containing nucleoside triphosphate hydrolases"/>
    <property type="match status" value="1"/>
</dbReference>
<dbReference type="GO" id="GO:0015833">
    <property type="term" value="P:peptide transport"/>
    <property type="evidence" value="ECO:0007669"/>
    <property type="project" value="InterPro"/>
</dbReference>
<protein>
    <submittedName>
        <fullName evidence="5">Dipeptide ABC transporter ATP-binding protein</fullName>
    </submittedName>
</protein>
<evidence type="ECO:0000256" key="2">
    <source>
        <dbReference type="ARBA" id="ARBA00022741"/>
    </source>
</evidence>
<dbReference type="AlphaFoldDB" id="A0A369KV76"/>
<dbReference type="PANTHER" id="PTHR43776">
    <property type="entry name" value="TRANSPORT ATP-BINDING PROTEIN"/>
    <property type="match status" value="1"/>
</dbReference>
<evidence type="ECO:0000313" key="6">
    <source>
        <dbReference type="Proteomes" id="UP000253934"/>
    </source>
</evidence>
<dbReference type="Proteomes" id="UP000253934">
    <property type="component" value="Unassembled WGS sequence"/>
</dbReference>
<dbReference type="GO" id="GO:0016887">
    <property type="term" value="F:ATP hydrolysis activity"/>
    <property type="evidence" value="ECO:0007669"/>
    <property type="project" value="InterPro"/>
</dbReference>
<keyword evidence="2" id="KW-0547">Nucleotide-binding</keyword>
<dbReference type="CDD" id="cd03257">
    <property type="entry name" value="ABC_NikE_OppD_transporters"/>
    <property type="match status" value="1"/>
</dbReference>
<feature type="domain" description="ABC transporter" evidence="4">
    <location>
        <begin position="7"/>
        <end position="258"/>
    </location>
</feature>
<comment type="caution">
    <text evidence="5">The sequence shown here is derived from an EMBL/GenBank/DDBJ whole genome shotgun (WGS) entry which is preliminary data.</text>
</comment>
<dbReference type="FunFam" id="3.40.50.300:FF:000016">
    <property type="entry name" value="Oligopeptide ABC transporter ATP-binding component"/>
    <property type="match status" value="1"/>
</dbReference>
<dbReference type="InterPro" id="IPR013563">
    <property type="entry name" value="Oligopep_ABC_C"/>
</dbReference>
<organism evidence="5 6">
    <name type="scientific">Spirobacillus cienkowskii</name>
    <dbReference type="NCBI Taxonomy" id="495820"/>
    <lineage>
        <taxon>Bacteria</taxon>
        <taxon>Pseudomonadati</taxon>
        <taxon>Bdellovibrionota</taxon>
        <taxon>Oligoflexia</taxon>
        <taxon>Silvanigrellales</taxon>
        <taxon>Spirobacillus</taxon>
    </lineage>
</organism>
<evidence type="ECO:0000313" key="5">
    <source>
        <dbReference type="EMBL" id="RDB35653.1"/>
    </source>
</evidence>
<evidence type="ECO:0000256" key="3">
    <source>
        <dbReference type="ARBA" id="ARBA00022840"/>
    </source>
</evidence>
<accession>A0A369KV76</accession>
<dbReference type="InterPro" id="IPR017871">
    <property type="entry name" value="ABC_transporter-like_CS"/>
</dbReference>
<reference evidence="5" key="1">
    <citation type="submission" date="2018-04" db="EMBL/GenBank/DDBJ databases">
        <title>Draft genome sequence of the Candidatus Spirobacillus cienkowskii, a pathogen of freshwater Daphnia species, reconstructed from hemolymph metagenomic reads.</title>
        <authorList>
            <person name="Bresciani L."/>
            <person name="Lemos L.N."/>
            <person name="Wale N."/>
            <person name="Lin J.Y."/>
            <person name="Fernandes G.R."/>
            <person name="Duffy M.A."/>
            <person name="Rodrigues J.M."/>
        </authorList>
    </citation>
    <scope>NUCLEOTIDE SEQUENCE [LARGE SCALE GENOMIC DNA]</scope>
    <source>
        <strain evidence="5">Binning01</strain>
    </source>
</reference>
<dbReference type="NCBIfam" id="NF008453">
    <property type="entry name" value="PRK11308.1"/>
    <property type="match status" value="1"/>
</dbReference>
<keyword evidence="1" id="KW-0813">Transport</keyword>
<dbReference type="RefSeq" id="WP_338636225.1">
    <property type="nucleotide sequence ID" value="NZ_CP146516.1"/>
</dbReference>
<evidence type="ECO:0000256" key="1">
    <source>
        <dbReference type="ARBA" id="ARBA00022448"/>
    </source>
</evidence>
<gene>
    <name evidence="5" type="ORF">DCC88_09200</name>
</gene>
<evidence type="ECO:0000259" key="4">
    <source>
        <dbReference type="PROSITE" id="PS50893"/>
    </source>
</evidence>
<dbReference type="Pfam" id="PF00005">
    <property type="entry name" value="ABC_tran"/>
    <property type="match status" value="1"/>
</dbReference>
<sequence>MTAEYILQVNNLVKYFPITGGILGKIIDNVHAVDDVTFAVKKGKTLGLVGESGCGKSTLGRTILRLIEPTSGSIIFNGKDITSISQKELRPLRKEIQIIFQDPFASLNPRMSIKEILSEPFEIHDLYKNKEDRMNKILSLLREVGLGPESIERYPHEFSGGQRQRIGIARALSLNPKIIICDEPVSALDVSIQSQILNLMMDLRDKYKLSYIFIAHNLSVIEHISDDVVVMYLGKIAEYTSSENLYNTPIHPYTKALISSIPKNNVFSKREHQVIQGDIPSPINPPSGCRFHTRCPFAKDICIKKIPELKNHGNEKNLHLVACHFASEIKNKQLI</sequence>
<dbReference type="SMART" id="SM00382">
    <property type="entry name" value="AAA"/>
    <property type="match status" value="1"/>
</dbReference>
<dbReference type="Pfam" id="PF08352">
    <property type="entry name" value="oligo_HPY"/>
    <property type="match status" value="1"/>
</dbReference>
<dbReference type="InterPro" id="IPR003439">
    <property type="entry name" value="ABC_transporter-like_ATP-bd"/>
</dbReference>
<dbReference type="GO" id="GO:0055085">
    <property type="term" value="P:transmembrane transport"/>
    <property type="evidence" value="ECO:0007669"/>
    <property type="project" value="UniProtKB-ARBA"/>
</dbReference>
<dbReference type="Gene3D" id="3.40.50.300">
    <property type="entry name" value="P-loop containing nucleotide triphosphate hydrolases"/>
    <property type="match status" value="1"/>
</dbReference>
<dbReference type="InterPro" id="IPR027417">
    <property type="entry name" value="P-loop_NTPase"/>
</dbReference>
<dbReference type="NCBIfam" id="TIGR01727">
    <property type="entry name" value="oligo_HPY"/>
    <property type="match status" value="1"/>
</dbReference>